<gene>
    <name evidence="2" type="ORF">X801_07903</name>
</gene>
<evidence type="ECO:0000313" key="2">
    <source>
        <dbReference type="EMBL" id="OON16286.1"/>
    </source>
</evidence>
<accession>A0A1S8WP84</accession>
<feature type="domain" description="Reverse transcriptase/retrotransposon-derived protein RNase H-like" evidence="1">
    <location>
        <begin position="4"/>
        <end position="86"/>
    </location>
</feature>
<dbReference type="Proteomes" id="UP000243686">
    <property type="component" value="Unassembled WGS sequence"/>
</dbReference>
<dbReference type="SUPFAM" id="SSF56672">
    <property type="entry name" value="DNA/RNA polymerases"/>
    <property type="match status" value="1"/>
</dbReference>
<dbReference type="InterPro" id="IPR043502">
    <property type="entry name" value="DNA/RNA_pol_sf"/>
</dbReference>
<evidence type="ECO:0000313" key="3">
    <source>
        <dbReference type="Proteomes" id="UP000243686"/>
    </source>
</evidence>
<name>A0A1S8WP84_OPIVI</name>
<dbReference type="EMBL" id="KV898059">
    <property type="protein sequence ID" value="OON16286.1"/>
    <property type="molecule type" value="Genomic_DNA"/>
</dbReference>
<dbReference type="Pfam" id="PF17919">
    <property type="entry name" value="RT_RNaseH_2"/>
    <property type="match status" value="1"/>
</dbReference>
<evidence type="ECO:0000259" key="1">
    <source>
        <dbReference type="Pfam" id="PF17919"/>
    </source>
</evidence>
<sequence>MTLKQAFEQVHALLIDSLKLGHPQPDAQLLPSVNGSDIAIGAVPCNSQFGVNYSHLVLSEKLSPAESRNSAYGRDIFALFLKVHNFVSTNHKPLTFSLQAKTDRYSREIQRLSHLLADELTSSIWNASQPQKHVTFSSSSQAKSCSLLALQTTPGTTNCAPSTPIPGPLTVFDAKHNILYPGIRAAAKLLAQRFVTRRTFSAISTFDNPEGGGDHIHLGISGLSHASNNNLYPLDFVYGFARWPEATPVSAVSATTVARLSIGVFIHYSRPWFLVRISTLLEID</sequence>
<organism evidence="2 3">
    <name type="scientific">Opisthorchis viverrini</name>
    <name type="common">Southeast Asian liver fluke</name>
    <dbReference type="NCBI Taxonomy" id="6198"/>
    <lineage>
        <taxon>Eukaryota</taxon>
        <taxon>Metazoa</taxon>
        <taxon>Spiralia</taxon>
        <taxon>Lophotrochozoa</taxon>
        <taxon>Platyhelminthes</taxon>
        <taxon>Trematoda</taxon>
        <taxon>Digenea</taxon>
        <taxon>Opisthorchiida</taxon>
        <taxon>Opisthorchiata</taxon>
        <taxon>Opisthorchiidae</taxon>
        <taxon>Opisthorchis</taxon>
    </lineage>
</organism>
<keyword evidence="3" id="KW-1185">Reference proteome</keyword>
<dbReference type="AlphaFoldDB" id="A0A1S8WP84"/>
<proteinExistence type="predicted"/>
<reference evidence="2 3" key="1">
    <citation type="submission" date="2015-03" db="EMBL/GenBank/DDBJ databases">
        <title>Draft genome of the nematode, Opisthorchis viverrini.</title>
        <authorList>
            <person name="Mitreva M."/>
        </authorList>
    </citation>
    <scope>NUCLEOTIDE SEQUENCE [LARGE SCALE GENOMIC DNA]</scope>
    <source>
        <strain evidence="2">Khon Kaen</strain>
    </source>
</reference>
<dbReference type="InterPro" id="IPR041577">
    <property type="entry name" value="RT_RNaseH_2"/>
</dbReference>
<protein>
    <recommendedName>
        <fullName evidence="1">Reverse transcriptase/retrotransposon-derived protein RNase H-like domain-containing protein</fullName>
    </recommendedName>
</protein>